<reference evidence="1" key="1">
    <citation type="submission" date="2018-05" db="EMBL/GenBank/DDBJ databases">
        <authorList>
            <person name="Lanie J.A."/>
            <person name="Ng W.-L."/>
            <person name="Kazmierczak K.M."/>
            <person name="Andrzejewski T.M."/>
            <person name="Davidsen T.M."/>
            <person name="Wayne K.J."/>
            <person name="Tettelin H."/>
            <person name="Glass J.I."/>
            <person name="Rusch D."/>
            <person name="Podicherti R."/>
            <person name="Tsui H.-C.T."/>
            <person name="Winkler M.E."/>
        </authorList>
    </citation>
    <scope>NUCLEOTIDE SEQUENCE</scope>
</reference>
<protein>
    <submittedName>
        <fullName evidence="1">Uncharacterized protein</fullName>
    </submittedName>
</protein>
<gene>
    <name evidence="1" type="ORF">METZ01_LOCUS339103</name>
</gene>
<name>A0A382QL49_9ZZZZ</name>
<dbReference type="AlphaFoldDB" id="A0A382QL49"/>
<sequence>MQGAQDKDALMFQQMANKGHYRKVGGSRQGIYICSPSGVLLSSVNSLDPDVVLEIIQNGLNKWNELPHRDRYLPKDFSENIEHRWEDSFPEDGLILKGAKADLLTDPPKFSERGDRWNMDHVWFNKEETSLWIPQNIKQGEIQECSTVIKDRLFRFHLVDNVRGQTLPFAPKEIKKSILKVEIVEINQSDLKLSIRGNSLAVARGPWLLGE</sequence>
<evidence type="ECO:0000313" key="1">
    <source>
        <dbReference type="EMBL" id="SVC86249.1"/>
    </source>
</evidence>
<organism evidence="1">
    <name type="scientific">marine metagenome</name>
    <dbReference type="NCBI Taxonomy" id="408172"/>
    <lineage>
        <taxon>unclassified sequences</taxon>
        <taxon>metagenomes</taxon>
        <taxon>ecological metagenomes</taxon>
    </lineage>
</organism>
<feature type="non-terminal residue" evidence="1">
    <location>
        <position position="211"/>
    </location>
</feature>
<proteinExistence type="predicted"/>
<dbReference type="EMBL" id="UINC01115317">
    <property type="protein sequence ID" value="SVC86249.1"/>
    <property type="molecule type" value="Genomic_DNA"/>
</dbReference>
<accession>A0A382QL49</accession>